<dbReference type="Pfam" id="PF14322">
    <property type="entry name" value="SusD-like_3"/>
    <property type="match status" value="1"/>
</dbReference>
<evidence type="ECO:0000313" key="4">
    <source>
        <dbReference type="Proteomes" id="UP000243887"/>
    </source>
</evidence>
<dbReference type="PROSITE" id="PS51257">
    <property type="entry name" value="PROKAR_LIPOPROTEIN"/>
    <property type="match status" value="1"/>
</dbReference>
<dbReference type="Proteomes" id="UP000243887">
    <property type="component" value="Unassembled WGS sequence"/>
</dbReference>
<reference evidence="4" key="1">
    <citation type="submission" date="2016-10" db="EMBL/GenBank/DDBJ databases">
        <authorList>
            <person name="Varghese N."/>
            <person name="Submissions S."/>
        </authorList>
    </citation>
    <scope>NUCLEOTIDE SEQUENCE [LARGE SCALE GENOMIC DNA]</scope>
    <source>
        <strain evidence="4">DSM 26542</strain>
    </source>
</reference>
<dbReference type="OrthoDB" id="1147023at2"/>
<evidence type="ECO:0000313" key="3">
    <source>
        <dbReference type="EMBL" id="SFI99436.1"/>
    </source>
</evidence>
<evidence type="ECO:0000256" key="1">
    <source>
        <dbReference type="SAM" id="SignalP"/>
    </source>
</evidence>
<dbReference type="SUPFAM" id="SSF48452">
    <property type="entry name" value="TPR-like"/>
    <property type="match status" value="1"/>
</dbReference>
<protein>
    <submittedName>
        <fullName evidence="3">SusD family protein</fullName>
    </submittedName>
</protein>
<dbReference type="InterPro" id="IPR011990">
    <property type="entry name" value="TPR-like_helical_dom_sf"/>
</dbReference>
<accession>A0A1I3MRY8</accession>
<feature type="domain" description="SusD-like N-terminal" evidence="2">
    <location>
        <begin position="22"/>
        <end position="225"/>
    </location>
</feature>
<dbReference type="AlphaFoldDB" id="A0A1I3MRY8"/>
<dbReference type="InterPro" id="IPR033985">
    <property type="entry name" value="SusD-like_N"/>
</dbReference>
<gene>
    <name evidence="3" type="ORF">SAMN04487893_102237</name>
</gene>
<feature type="chain" id="PRO_5017475484" evidence="1">
    <location>
        <begin position="21"/>
        <end position="498"/>
    </location>
</feature>
<dbReference type="EMBL" id="FORU01000002">
    <property type="protein sequence ID" value="SFI99436.1"/>
    <property type="molecule type" value="Genomic_DNA"/>
</dbReference>
<evidence type="ECO:0000259" key="2">
    <source>
        <dbReference type="Pfam" id="PF14322"/>
    </source>
</evidence>
<organism evidence="3 4">
    <name type="scientific">Myroides guanonis</name>
    <dbReference type="NCBI Taxonomy" id="1150112"/>
    <lineage>
        <taxon>Bacteria</taxon>
        <taxon>Pseudomonadati</taxon>
        <taxon>Bacteroidota</taxon>
        <taxon>Flavobacteriia</taxon>
        <taxon>Flavobacteriales</taxon>
        <taxon>Flavobacteriaceae</taxon>
        <taxon>Myroides</taxon>
    </lineage>
</organism>
<dbReference type="STRING" id="1150112.SAMN04487893_102237"/>
<proteinExistence type="predicted"/>
<dbReference type="RefSeq" id="WP_090677997.1">
    <property type="nucleotide sequence ID" value="NZ_FORU01000002.1"/>
</dbReference>
<feature type="signal peptide" evidence="1">
    <location>
        <begin position="1"/>
        <end position="20"/>
    </location>
</feature>
<sequence length="498" mass="56636">MKKINIYISCLILAAGFSSCDEFLSEVPDNRTQVDSKEKVGELLVTAYSQTSATPFLELMSDNVFDSENLTLTKDNQLDQYSWKLEEGITQDTPTGFWDSSYAAIAAANEALDAMEKMGVSDDPEYSGLRAEALIARAFAHFELVQIWGKAYDPATAESDLGVPYVDSPERELIKLYERESVADVYAKIEADLEEGLKSVSDNYRQPKFHFNKHAAYAFATKFYLAKANWAKVLEYSDYLAANPKAFIRDYKAFKLVGTNEKFQYYSRPEHVTNLLVNTQISSYWRYGYVGGSRFFLTGKDEASIMGRALNPFKKEWLYEGASYNSNVTVVYPKLGEYFRLDDPSAGTGMPFVNYVLFSNDEVYLNRLEALVMEGRIEEAIKGLEFFLGTRTNGYNELTDKLTYAKLVELTPYVSDELTPFYSMTIEQTVVLKSILEAKRREFIQEGKRWFDIKRFDIKVIHKFAGGTEIVLEKGDLKRQLPLPLHVVSAGLIDNPRN</sequence>
<name>A0A1I3MRY8_9FLAO</name>
<keyword evidence="1" id="KW-0732">Signal</keyword>
<keyword evidence="4" id="KW-1185">Reference proteome</keyword>
<dbReference type="GO" id="GO:0009279">
    <property type="term" value="C:cell outer membrane"/>
    <property type="evidence" value="ECO:0007669"/>
    <property type="project" value="UniProtKB-SubCell"/>
</dbReference>
<dbReference type="Gene3D" id="1.25.40.390">
    <property type="match status" value="1"/>
</dbReference>